<dbReference type="FunFam" id="2.60.40.60:FF:000020">
    <property type="entry name" value="Dachsous cadherin-related 1b"/>
    <property type="match status" value="2"/>
</dbReference>
<dbReference type="InterPro" id="IPR015919">
    <property type="entry name" value="Cadherin-like_sf"/>
</dbReference>
<feature type="domain" description="Cadherin" evidence="15">
    <location>
        <begin position="569"/>
        <end position="676"/>
    </location>
</feature>
<evidence type="ECO:0000256" key="5">
    <source>
        <dbReference type="ARBA" id="ARBA00022729"/>
    </source>
</evidence>
<dbReference type="GO" id="GO:0005886">
    <property type="term" value="C:plasma membrane"/>
    <property type="evidence" value="ECO:0007669"/>
    <property type="project" value="UniProtKB-SubCell"/>
</dbReference>
<dbReference type="EMBL" id="JH431832">
    <property type="status" value="NOT_ANNOTATED_CDS"/>
    <property type="molecule type" value="Genomic_DNA"/>
</dbReference>
<dbReference type="InterPro" id="IPR050971">
    <property type="entry name" value="Cadherin-domain_protein"/>
</dbReference>
<dbReference type="FunFam" id="2.60.40.60:FF:000321">
    <property type="entry name" value="Cadherin-related tumor suppressor"/>
    <property type="match status" value="1"/>
</dbReference>
<dbReference type="FunFam" id="2.60.40.60:FF:000007">
    <property type="entry name" value="Protocadherin alpha 2"/>
    <property type="match status" value="1"/>
</dbReference>
<feature type="domain" description="Cadherin" evidence="15">
    <location>
        <begin position="357"/>
        <end position="463"/>
    </location>
</feature>
<feature type="domain" description="Cadherin" evidence="15">
    <location>
        <begin position="1406"/>
        <end position="1514"/>
    </location>
</feature>
<dbReference type="HOGENOM" id="CLU_001273_1_0_1"/>
<dbReference type="CDD" id="cd11304">
    <property type="entry name" value="Cadherin_repeat"/>
    <property type="match status" value="16"/>
</dbReference>
<dbReference type="FunFam" id="2.60.40.60:FF:000134">
    <property type="entry name" value="protocadherin Fat 4"/>
    <property type="match status" value="1"/>
</dbReference>
<evidence type="ECO:0000256" key="9">
    <source>
        <dbReference type="ARBA" id="ARBA00022989"/>
    </source>
</evidence>
<dbReference type="PANTHER" id="PTHR24025">
    <property type="entry name" value="DESMOGLEIN FAMILY MEMBER"/>
    <property type="match status" value="1"/>
</dbReference>
<keyword evidence="6" id="KW-0677">Repeat</keyword>
<dbReference type="GO" id="GO:0060429">
    <property type="term" value="P:epithelium development"/>
    <property type="evidence" value="ECO:0007669"/>
    <property type="project" value="UniProtKB-ARBA"/>
</dbReference>
<feature type="domain" description="Cadherin" evidence="15">
    <location>
        <begin position="241"/>
        <end position="351"/>
    </location>
</feature>
<dbReference type="PhylomeDB" id="T1J403"/>
<sequence length="1722" mass="189121">MIAVAGVRWTLVVVLAICGRCQGLVDPFLEDASAVDIRVKLEVEEERPIGTVVGYIPTKVGFTYRFSDNSPEFNLNSTSGQISTAIILDRESMKWDRLDFVILSSQPTYPVEVRIRVLDVNDNAPTFPEPSIQVSFAESANAGTRVIIDAAHDRDIGKNSVTAYRIVSGNEEEKFKLIVVTNPSGETPYLNLETVGELDRETQSSYRLNISAQDGGSPPLMGFLIVEATIVDVNDNPPIFDHSDYVVSVNESVQPGSKVLRVHATDIDTEMNAKITYYLSDVEMQFVVDPDTGVIMTQDMLACPQNCPLGGKCTKSCVFTVFAHDHGSPRQDGRAYVTVNLLDSNDNDPHIAFRFNPPSAKFGTVDENAQNGTIVAAVSVVDPDDGPSGQTSVRIEAGNELRHFRIERNQDVDIIRVNSVLDREKISKYNLTIVASDKGSPPRTATSHLIIIVNDVNDHEPVFERSEYFAVLQELVPAGTFVVGILATDEDSGVNSNVFYAIASGNDNNWFHIDLVTGLVTTAKPLDREKQSVVTLKISARDGGPNPKWAFTMLRIEVLDENDETPTFLNPLMNLSLIENQPANTLLISLTANDGDQGTNGTVHYYLAEETNRLYPDVFTLDRKQGHLRTLTSLDREKIELYNIKVVATDLGQPPKSSTATVLLSVLDVNDNNPVFYPTNYFVTVEENATVGTVVVQLSASDADRGLNGELNYWLMSDLTEFGVSKNGLIELKSKLTKSQYELVVGVKDGGDRKAATDAVIRVMAAKNGVNAAKLEFTQSNGYFFTIQEDGPSTQTGSRQVGQISAFSQESKGMVEYSIILGDPFGTFSIGEHSGAIQTSRVVDREESAGYLLVVLAKLGNSYGKIAVNITINDINDNPPLFLNNSSQVYVKENSPKGYELFLAKAEDKDDGVNQQIRYNLTVNPGDVLGINANTGMLYLKKMLDYERVKEFDVEVLAQDGGTPVLMSRMFLKIVVVDVNDHTPVFEHLLYEASLSELTPVNSRFYVLTAKDDDSGANGHVMYHIQESVSAFGIFPDGRLYVKSSLDREKLDYYELTVVASDMGEKQRSCSVKVVIYILDENDNSPVFNNNTFNFTLSENEPADTYIGRLLASDKDVGRNSELSFSISTNQIDFVIDPKNGYIKSIRSFNREELIQTTGHDYLSMEVVVSDNGIVRRRDEANVFVTILDVNDNAPVFLRQPYKTSVSEGGPINTQVLRVSCSDLDEGLNGHVSYSLIGANSTFKIDKSNGQVVLVASLDRETQSKYTFTIVAHDSGLPSLTSTAQIVVDVLDENDNAPRFENAPESSSLPEDTPVGSEVLQFVASDEDIGVNSKMSFFLASGNLQETFRIDATSGVLYLEKLLDYETIPVYHLSVVATDGGSPRLSSSALVSIIVSDVNDNAPNLSKMPATRKIREGVPLKTLVLNVTAEDADSGVNGQIRYTIANQDPDGGHFAIDEHTGVVYTMRDIDREFTPTFRLRIVATDQALPVNKRLSAEKTLTIFVEDINDNAPVFVSLDSALVPEDAEKGFVVMTLSATDADAYENGQVSYELLPNFLSDGNDVFAVDRASGNLYLNRRLEKQTLYNVSVRAVDGAMPSKRKTSERTLAVLNLPVDDFKRRLQFERSEYRANVAENETAATPILTLAIKQLPDAAAPNKVRYFVTGVTSNGVDQKRLFNVGLTTGVLSTAAVLDRDQGVHEYTVEVLAVDEANDGQTMTARTK</sequence>
<dbReference type="Proteomes" id="UP000014500">
    <property type="component" value="Unassembled WGS sequence"/>
</dbReference>
<feature type="domain" description="Cadherin" evidence="15">
    <location>
        <begin position="128"/>
        <end position="240"/>
    </location>
</feature>
<evidence type="ECO:0000256" key="14">
    <source>
        <dbReference type="SAM" id="SignalP"/>
    </source>
</evidence>
<protein>
    <recommendedName>
        <fullName evidence="15">Cadherin domain-containing protein</fullName>
    </recommendedName>
</protein>
<evidence type="ECO:0000256" key="7">
    <source>
        <dbReference type="ARBA" id="ARBA00022837"/>
    </source>
</evidence>
<keyword evidence="5 14" id="KW-0732">Signal</keyword>
<feature type="chain" id="PRO_5004579919" description="Cadherin domain-containing protein" evidence="14">
    <location>
        <begin position="24"/>
        <end position="1722"/>
    </location>
</feature>
<feature type="domain" description="Cadherin" evidence="15">
    <location>
        <begin position="883"/>
        <end position="986"/>
    </location>
</feature>
<dbReference type="InterPro" id="IPR020894">
    <property type="entry name" value="Cadherin_CS"/>
</dbReference>
<reference evidence="16" key="2">
    <citation type="submission" date="2015-02" db="UniProtKB">
        <authorList>
            <consortium name="EnsemblMetazoa"/>
        </authorList>
    </citation>
    <scope>IDENTIFICATION</scope>
</reference>
<feature type="domain" description="Cadherin" evidence="15">
    <location>
        <begin position="1198"/>
        <end position="1300"/>
    </location>
</feature>
<feature type="signal peptide" evidence="14">
    <location>
        <begin position="1"/>
        <end position="23"/>
    </location>
</feature>
<dbReference type="FunFam" id="2.60.40.60:FF:000005">
    <property type="entry name" value="Protocadherin 9"/>
    <property type="match status" value="1"/>
</dbReference>
<evidence type="ECO:0000256" key="11">
    <source>
        <dbReference type="ARBA" id="ARBA00023157"/>
    </source>
</evidence>
<accession>T1J403</accession>
<dbReference type="PROSITE" id="PS50268">
    <property type="entry name" value="CADHERIN_2"/>
    <property type="match status" value="15"/>
</dbReference>
<keyword evidence="17" id="KW-1185">Reference proteome</keyword>
<keyword evidence="12" id="KW-0325">Glycoprotein</keyword>
<keyword evidence="9" id="KW-1133">Transmembrane helix</keyword>
<dbReference type="eggNOG" id="KOG1219">
    <property type="taxonomic scope" value="Eukaryota"/>
</dbReference>
<dbReference type="SUPFAM" id="SSF49313">
    <property type="entry name" value="Cadherin-like"/>
    <property type="match status" value="16"/>
</dbReference>
<keyword evidence="8" id="KW-0130">Cell adhesion</keyword>
<dbReference type="OMA" id="AQISYLF"/>
<feature type="domain" description="Cadherin" evidence="15">
    <location>
        <begin position="62"/>
        <end position="127"/>
    </location>
</feature>
<dbReference type="InterPro" id="IPR002126">
    <property type="entry name" value="Cadherin-like_dom"/>
</dbReference>
<dbReference type="GO" id="GO:0005509">
    <property type="term" value="F:calcium ion binding"/>
    <property type="evidence" value="ECO:0007669"/>
    <property type="project" value="UniProtKB-UniRule"/>
</dbReference>
<evidence type="ECO:0000256" key="6">
    <source>
        <dbReference type="ARBA" id="ARBA00022737"/>
    </source>
</evidence>
<evidence type="ECO:0000313" key="16">
    <source>
        <dbReference type="EnsemblMetazoa" id="SMAR008329-PA"/>
    </source>
</evidence>
<reference evidence="17" key="1">
    <citation type="submission" date="2011-05" db="EMBL/GenBank/DDBJ databases">
        <authorList>
            <person name="Richards S.R."/>
            <person name="Qu J."/>
            <person name="Jiang H."/>
            <person name="Jhangiani S.N."/>
            <person name="Agravi P."/>
            <person name="Goodspeed R."/>
            <person name="Gross S."/>
            <person name="Mandapat C."/>
            <person name="Jackson L."/>
            <person name="Mathew T."/>
            <person name="Pu L."/>
            <person name="Thornton R."/>
            <person name="Saada N."/>
            <person name="Wilczek-Boney K.B."/>
            <person name="Lee S."/>
            <person name="Kovar C."/>
            <person name="Wu Y."/>
            <person name="Scherer S.E."/>
            <person name="Worley K.C."/>
            <person name="Muzny D.M."/>
            <person name="Gibbs R."/>
        </authorList>
    </citation>
    <scope>NUCLEOTIDE SEQUENCE</scope>
    <source>
        <strain evidence="17">Brora</strain>
    </source>
</reference>
<dbReference type="GO" id="GO:0005911">
    <property type="term" value="C:cell-cell junction"/>
    <property type="evidence" value="ECO:0007669"/>
    <property type="project" value="TreeGrafter"/>
</dbReference>
<dbReference type="FunFam" id="2.60.40.60:FF:000081">
    <property type="entry name" value="protocadherin Fat 4"/>
    <property type="match status" value="1"/>
</dbReference>
<evidence type="ECO:0000256" key="8">
    <source>
        <dbReference type="ARBA" id="ARBA00022889"/>
    </source>
</evidence>
<dbReference type="GO" id="GO:0009887">
    <property type="term" value="P:animal organ morphogenesis"/>
    <property type="evidence" value="ECO:0007669"/>
    <property type="project" value="UniProtKB-ARBA"/>
</dbReference>
<keyword evidence="4" id="KW-0812">Transmembrane</keyword>
<evidence type="ECO:0000256" key="10">
    <source>
        <dbReference type="ARBA" id="ARBA00023136"/>
    </source>
</evidence>
<keyword evidence="11" id="KW-1015">Disulfide bond</keyword>
<comment type="subcellular location">
    <subcellularLocation>
        <location evidence="1">Cell membrane</location>
        <topology evidence="1">Single-pass type I membrane protein</topology>
    </subcellularLocation>
</comment>
<feature type="domain" description="Cadherin" evidence="15">
    <location>
        <begin position="1301"/>
        <end position="1405"/>
    </location>
</feature>
<keyword evidence="10" id="KW-0472">Membrane</keyword>
<evidence type="ECO:0000256" key="4">
    <source>
        <dbReference type="ARBA" id="ARBA00022692"/>
    </source>
</evidence>
<dbReference type="PROSITE" id="PS00232">
    <property type="entry name" value="CADHERIN_1"/>
    <property type="match status" value="8"/>
</dbReference>
<evidence type="ECO:0000256" key="1">
    <source>
        <dbReference type="ARBA" id="ARBA00004251"/>
    </source>
</evidence>
<dbReference type="SMART" id="SM00112">
    <property type="entry name" value="CA"/>
    <property type="match status" value="16"/>
</dbReference>
<dbReference type="PRINTS" id="PR00205">
    <property type="entry name" value="CADHERIN"/>
</dbReference>
<evidence type="ECO:0000259" key="15">
    <source>
        <dbReference type="PROSITE" id="PS50268"/>
    </source>
</evidence>
<dbReference type="GO" id="GO:0007156">
    <property type="term" value="P:homophilic cell adhesion via plasma membrane adhesion molecules"/>
    <property type="evidence" value="ECO:0007669"/>
    <property type="project" value="InterPro"/>
</dbReference>
<feature type="domain" description="Cadherin" evidence="15">
    <location>
        <begin position="1522"/>
        <end position="1623"/>
    </location>
</feature>
<evidence type="ECO:0000256" key="3">
    <source>
        <dbReference type="ARBA" id="ARBA00022536"/>
    </source>
</evidence>
<dbReference type="Gene3D" id="2.60.40.60">
    <property type="entry name" value="Cadherins"/>
    <property type="match status" value="16"/>
</dbReference>
<dbReference type="STRING" id="126957.T1J403"/>
<keyword evidence="3" id="KW-0245">EGF-like domain</keyword>
<feature type="domain" description="Cadherin" evidence="15">
    <location>
        <begin position="677"/>
        <end position="882"/>
    </location>
</feature>
<dbReference type="FunFam" id="2.60.40.60:FF:000024">
    <property type="entry name" value="FAT atypical cadherin 3"/>
    <property type="match status" value="1"/>
</dbReference>
<keyword evidence="7 13" id="KW-0106">Calcium</keyword>
<feature type="domain" description="Cadherin" evidence="15">
    <location>
        <begin position="1089"/>
        <end position="1197"/>
    </location>
</feature>
<dbReference type="GO" id="GO:0007399">
    <property type="term" value="P:nervous system development"/>
    <property type="evidence" value="ECO:0007669"/>
    <property type="project" value="UniProtKB-ARBA"/>
</dbReference>
<dbReference type="FunFam" id="2.60.40.60:FF:000104">
    <property type="entry name" value="cadherin-23 isoform X1"/>
    <property type="match status" value="2"/>
</dbReference>
<dbReference type="Pfam" id="PF25374">
    <property type="entry name" value="Cadherin_FAT4_N"/>
    <property type="match status" value="1"/>
</dbReference>
<feature type="domain" description="Cadherin" evidence="15">
    <location>
        <begin position="987"/>
        <end position="1088"/>
    </location>
</feature>
<evidence type="ECO:0000313" key="17">
    <source>
        <dbReference type="Proteomes" id="UP000014500"/>
    </source>
</evidence>
<name>T1J403_STRMM</name>
<dbReference type="FunFam" id="2.60.40.60:FF:000143">
    <property type="entry name" value="FAT atypical cadherin 4"/>
    <property type="match status" value="1"/>
</dbReference>
<feature type="domain" description="Cadherin" evidence="15">
    <location>
        <begin position="464"/>
        <end position="568"/>
    </location>
</feature>
<evidence type="ECO:0000256" key="12">
    <source>
        <dbReference type="ARBA" id="ARBA00023180"/>
    </source>
</evidence>
<dbReference type="Pfam" id="PF00028">
    <property type="entry name" value="Cadherin"/>
    <property type="match status" value="14"/>
</dbReference>
<dbReference type="FunFam" id="2.60.40.60:FF:000058">
    <property type="entry name" value="FAT atypical cadherin 3"/>
    <property type="match status" value="1"/>
</dbReference>
<organism evidence="16 17">
    <name type="scientific">Strigamia maritima</name>
    <name type="common">European centipede</name>
    <name type="synonym">Geophilus maritimus</name>
    <dbReference type="NCBI Taxonomy" id="126957"/>
    <lineage>
        <taxon>Eukaryota</taxon>
        <taxon>Metazoa</taxon>
        <taxon>Ecdysozoa</taxon>
        <taxon>Arthropoda</taxon>
        <taxon>Myriapoda</taxon>
        <taxon>Chilopoda</taxon>
        <taxon>Pleurostigmophora</taxon>
        <taxon>Geophilomorpha</taxon>
        <taxon>Linotaeniidae</taxon>
        <taxon>Strigamia</taxon>
    </lineage>
</organism>
<keyword evidence="2" id="KW-1003">Cell membrane</keyword>
<dbReference type="PANTHER" id="PTHR24025:SF23">
    <property type="entry name" value="NEURAL-CADHERIN"/>
    <property type="match status" value="1"/>
</dbReference>
<proteinExistence type="predicted"/>
<dbReference type="EnsemblMetazoa" id="SMAR008329-RA">
    <property type="protein sequence ID" value="SMAR008329-PA"/>
    <property type="gene ID" value="SMAR008329"/>
</dbReference>
<evidence type="ECO:0000256" key="2">
    <source>
        <dbReference type="ARBA" id="ARBA00022475"/>
    </source>
</evidence>
<evidence type="ECO:0000256" key="13">
    <source>
        <dbReference type="PROSITE-ProRule" id="PRU00043"/>
    </source>
</evidence>
<feature type="domain" description="Cadherin" evidence="15">
    <location>
        <begin position="1624"/>
        <end position="1719"/>
    </location>
</feature>
<dbReference type="GO" id="GO:0048729">
    <property type="term" value="P:tissue morphogenesis"/>
    <property type="evidence" value="ECO:0007669"/>
    <property type="project" value="UniProtKB-ARBA"/>
</dbReference>